<dbReference type="SUPFAM" id="SSF48317">
    <property type="entry name" value="Acid phosphatase/Vanadium-dependent haloperoxidase"/>
    <property type="match status" value="1"/>
</dbReference>
<evidence type="ECO:0000313" key="4">
    <source>
        <dbReference type="Proteomes" id="UP000315711"/>
    </source>
</evidence>
<dbReference type="Pfam" id="PF01569">
    <property type="entry name" value="PAP2"/>
    <property type="match status" value="1"/>
</dbReference>
<dbReference type="PANTHER" id="PTHR14969:SF13">
    <property type="entry name" value="AT30094P"/>
    <property type="match status" value="1"/>
</dbReference>
<dbReference type="InterPro" id="IPR036938">
    <property type="entry name" value="PAP2/HPO_sf"/>
</dbReference>
<evidence type="ECO:0000313" key="3">
    <source>
        <dbReference type="EMBL" id="TWI59851.1"/>
    </source>
</evidence>
<gene>
    <name evidence="3" type="ORF">IQ10_00273</name>
</gene>
<dbReference type="GO" id="GO:0042392">
    <property type="term" value="F:sphingosine-1-phosphate phosphatase activity"/>
    <property type="evidence" value="ECO:0007669"/>
    <property type="project" value="TreeGrafter"/>
</dbReference>
<organism evidence="3 4">
    <name type="scientific">Halalkalibacter nanhaiisediminis</name>
    <dbReference type="NCBI Taxonomy" id="688079"/>
    <lineage>
        <taxon>Bacteria</taxon>
        <taxon>Bacillati</taxon>
        <taxon>Bacillota</taxon>
        <taxon>Bacilli</taxon>
        <taxon>Bacillales</taxon>
        <taxon>Bacillaceae</taxon>
        <taxon>Halalkalibacter</taxon>
    </lineage>
</organism>
<keyword evidence="1" id="KW-1133">Transmembrane helix</keyword>
<dbReference type="Proteomes" id="UP000315711">
    <property type="component" value="Unassembled WGS sequence"/>
</dbReference>
<proteinExistence type="predicted"/>
<evidence type="ECO:0000259" key="2">
    <source>
        <dbReference type="SMART" id="SM00014"/>
    </source>
</evidence>
<keyword evidence="1" id="KW-0472">Membrane</keyword>
<dbReference type="EMBL" id="VLKZ01000001">
    <property type="protein sequence ID" value="TWI59851.1"/>
    <property type="molecule type" value="Genomic_DNA"/>
</dbReference>
<feature type="transmembrane region" description="Helical" evidence="1">
    <location>
        <begin position="42"/>
        <end position="62"/>
    </location>
</feature>
<protein>
    <submittedName>
        <fullName evidence="3">Undecaprenyl-diphosphatase</fullName>
    </submittedName>
</protein>
<dbReference type="AlphaFoldDB" id="A0A562QSV2"/>
<accession>A0A562QSV2</accession>
<dbReference type="SMART" id="SM00014">
    <property type="entry name" value="acidPPc"/>
    <property type="match status" value="1"/>
</dbReference>
<dbReference type="Gene3D" id="1.20.144.10">
    <property type="entry name" value="Phosphatidic acid phosphatase type 2/haloperoxidase"/>
    <property type="match status" value="1"/>
</dbReference>
<feature type="transmembrane region" description="Helical" evidence="1">
    <location>
        <begin position="6"/>
        <end position="30"/>
    </location>
</feature>
<evidence type="ECO:0000256" key="1">
    <source>
        <dbReference type="SAM" id="Phobius"/>
    </source>
</evidence>
<feature type="transmembrane region" description="Helical" evidence="1">
    <location>
        <begin position="134"/>
        <end position="153"/>
    </location>
</feature>
<feature type="transmembrane region" description="Helical" evidence="1">
    <location>
        <begin position="110"/>
        <end position="128"/>
    </location>
</feature>
<feature type="domain" description="Phosphatidic acid phosphatase type 2/haloperoxidase" evidence="2">
    <location>
        <begin position="39"/>
        <end position="149"/>
    </location>
</feature>
<comment type="caution">
    <text evidence="3">The sequence shown here is derived from an EMBL/GenBank/DDBJ whole genome shotgun (WGS) entry which is preliminary data.</text>
</comment>
<feature type="transmembrane region" description="Helical" evidence="1">
    <location>
        <begin position="82"/>
        <end position="103"/>
    </location>
</feature>
<sequence>MSFLDPIMLFLTTISNLAIIWFVVAVILFVKRKRIGGALSSFTLFIGIILALIIDEVINAVVGRPRPPEVEEGVRQLVDLPLSSSFPSGHAVTSFAAMFILVYFFPKTKYWLPLLAIVFAYSRLYVGVHYPTDSIVGALVGMMVGFLTIKLPLASLLTKLQKRYPNLNL</sequence>
<keyword evidence="1" id="KW-0812">Transmembrane</keyword>
<dbReference type="PANTHER" id="PTHR14969">
    <property type="entry name" value="SPHINGOSINE-1-PHOSPHATE PHOSPHOHYDROLASE"/>
    <property type="match status" value="1"/>
</dbReference>
<keyword evidence="4" id="KW-1185">Reference proteome</keyword>
<reference evidence="3 4" key="1">
    <citation type="journal article" date="2015" name="Stand. Genomic Sci.">
        <title>Genomic Encyclopedia of Bacterial and Archaeal Type Strains, Phase III: the genomes of soil and plant-associated and newly described type strains.</title>
        <authorList>
            <person name="Whitman W.B."/>
            <person name="Woyke T."/>
            <person name="Klenk H.P."/>
            <person name="Zhou Y."/>
            <person name="Lilburn T.G."/>
            <person name="Beck B.J."/>
            <person name="De Vos P."/>
            <person name="Vandamme P."/>
            <person name="Eisen J.A."/>
            <person name="Garrity G."/>
            <person name="Hugenholtz P."/>
            <person name="Kyrpides N.C."/>
        </authorList>
    </citation>
    <scope>NUCLEOTIDE SEQUENCE [LARGE SCALE GENOMIC DNA]</scope>
    <source>
        <strain evidence="3 4">CGMCC 1.10116</strain>
    </source>
</reference>
<name>A0A562QSV2_9BACI</name>
<dbReference type="InterPro" id="IPR000326">
    <property type="entry name" value="PAP2/HPO"/>
</dbReference>